<proteinExistence type="predicted"/>
<dbReference type="InterPro" id="IPR049082">
    <property type="entry name" value="T7SS_signal"/>
</dbReference>
<evidence type="ECO:0000259" key="2">
    <source>
        <dbReference type="Pfam" id="PF21725"/>
    </source>
</evidence>
<dbReference type="Proteomes" id="UP001529338">
    <property type="component" value="Unassembled WGS sequence"/>
</dbReference>
<feature type="domain" description="Putative T7SS secretion signal" evidence="2">
    <location>
        <begin position="7"/>
        <end position="100"/>
    </location>
</feature>
<feature type="region of interest" description="Disordered" evidence="1">
    <location>
        <begin position="251"/>
        <end position="285"/>
    </location>
</feature>
<evidence type="ECO:0000313" key="4">
    <source>
        <dbReference type="Proteomes" id="UP001529338"/>
    </source>
</evidence>
<protein>
    <recommendedName>
        <fullName evidence="2">Putative T7SS secretion signal domain-containing protein</fullName>
    </recommendedName>
</protein>
<comment type="caution">
    <text evidence="3">The sequence shown here is derived from an EMBL/GenBank/DDBJ whole genome shotgun (WGS) entry which is preliminary data.</text>
</comment>
<dbReference type="EMBL" id="JAUCGQ010000001">
    <property type="protein sequence ID" value="MDM7854649.1"/>
    <property type="molecule type" value="Genomic_DNA"/>
</dbReference>
<organism evidence="3 4">
    <name type="scientific">Cellulomonas alba</name>
    <dbReference type="NCBI Taxonomy" id="3053467"/>
    <lineage>
        <taxon>Bacteria</taxon>
        <taxon>Bacillati</taxon>
        <taxon>Actinomycetota</taxon>
        <taxon>Actinomycetes</taxon>
        <taxon>Micrococcales</taxon>
        <taxon>Cellulomonadaceae</taxon>
        <taxon>Cellulomonas</taxon>
    </lineage>
</organism>
<reference evidence="3 4" key="1">
    <citation type="submission" date="2023-06" db="EMBL/GenBank/DDBJ databases">
        <title>Cellulomonas sp. MW4 Whole genome sequence.</title>
        <authorList>
            <person name="Park S."/>
        </authorList>
    </citation>
    <scope>NUCLEOTIDE SEQUENCE [LARGE SCALE GENOMIC DNA]</scope>
    <source>
        <strain evidence="3 4">MW4</strain>
    </source>
</reference>
<name>A0ABT7SEN1_9CELL</name>
<accession>A0ABT7SEN1</accession>
<sequence>MMLTIDDPSQLSSAAEDLRRQASSYTDVGTLLRALELGTWTGHAAEIYRERITHEPDRWFDAAQTLLDVATTLDVHADTVRWARARLDDARDLQRRAVTTASPDLGAVLDAEAHAIVRRTTEALDDSTWSVVCHLDRAAALAPSVETWHAPWWDHAWRAVANAGVDAVNALASGGSAIAHHPADALGLVGGVALADVGASAFLGSLAADATGVGAVVGVPVGLASAAAIAAGSTLAVASASDLIMHAESDDTRTPLHELPEGERLSSTNAKGQVREGVADPAPPPGATVGWIKFEAYNASGWVWQERAEFLLGSDAAQFRLMGPTPRYRFGYARYTNSSGQPLDAYGKPTTREATHFEIDDNGAYGAPRGWN</sequence>
<evidence type="ECO:0000313" key="3">
    <source>
        <dbReference type="EMBL" id="MDM7854649.1"/>
    </source>
</evidence>
<keyword evidence="4" id="KW-1185">Reference proteome</keyword>
<feature type="compositionally biased region" description="Basic and acidic residues" evidence="1">
    <location>
        <begin position="251"/>
        <end position="264"/>
    </location>
</feature>
<evidence type="ECO:0000256" key="1">
    <source>
        <dbReference type="SAM" id="MobiDB-lite"/>
    </source>
</evidence>
<dbReference type="Pfam" id="PF21725">
    <property type="entry name" value="T7SS_signal"/>
    <property type="match status" value="1"/>
</dbReference>
<gene>
    <name evidence="3" type="ORF">QRT04_06880</name>
</gene>